<organism evidence="3 4">
    <name type="scientific">Taibaiella soli</name>
    <dbReference type="NCBI Taxonomy" id="1649169"/>
    <lineage>
        <taxon>Bacteria</taxon>
        <taxon>Pseudomonadati</taxon>
        <taxon>Bacteroidota</taxon>
        <taxon>Chitinophagia</taxon>
        <taxon>Chitinophagales</taxon>
        <taxon>Chitinophagaceae</taxon>
        <taxon>Taibaiella</taxon>
    </lineage>
</organism>
<keyword evidence="4" id="KW-1185">Reference proteome</keyword>
<dbReference type="InterPro" id="IPR017850">
    <property type="entry name" value="Alkaline_phosphatase_core_sf"/>
</dbReference>
<dbReference type="PANTHER" id="PTHR10151:SF120">
    <property type="entry name" value="BIS(5'-ADENOSYL)-TRIPHOSPHATASE"/>
    <property type="match status" value="1"/>
</dbReference>
<dbReference type="SUPFAM" id="SSF53649">
    <property type="entry name" value="Alkaline phosphatase-like"/>
    <property type="match status" value="1"/>
</dbReference>
<keyword evidence="1" id="KW-0732">Signal</keyword>
<dbReference type="OrthoDB" id="279982at2"/>
<proteinExistence type="predicted"/>
<evidence type="ECO:0000256" key="1">
    <source>
        <dbReference type="SAM" id="SignalP"/>
    </source>
</evidence>
<name>A0A2W2A938_9BACT</name>
<dbReference type="NCBIfam" id="TIGR04183">
    <property type="entry name" value="Por_Secre_tail"/>
    <property type="match status" value="1"/>
</dbReference>
<dbReference type="EMBL" id="QKTW01000022">
    <property type="protein sequence ID" value="PZF71855.1"/>
    <property type="molecule type" value="Genomic_DNA"/>
</dbReference>
<evidence type="ECO:0000313" key="4">
    <source>
        <dbReference type="Proteomes" id="UP000248745"/>
    </source>
</evidence>
<protein>
    <recommendedName>
        <fullName evidence="2">Secretion system C-terminal sorting domain-containing protein</fullName>
    </recommendedName>
</protein>
<dbReference type="InterPro" id="IPR026444">
    <property type="entry name" value="Secre_tail"/>
</dbReference>
<dbReference type="RefSeq" id="WP_111000226.1">
    <property type="nucleotide sequence ID" value="NZ_QKTW01000022.1"/>
</dbReference>
<evidence type="ECO:0000313" key="3">
    <source>
        <dbReference type="EMBL" id="PZF71855.1"/>
    </source>
</evidence>
<dbReference type="AlphaFoldDB" id="A0A2W2A938"/>
<sequence length="425" mass="46291">MKKSTLFAALLAMLTCTAFASQKRKVLILGLDGVRSDALQQATTPHIDSLIAGGFYTYDSWCLGITVSGPSWSTIFTGVWYPKHGVTDNSFAGSNYNQYPYFPKRAKELLPNINAVQIVDWSPMSDQVYNEGYDQKIVRTTNDLAAMLAATQVQLQNPNLDVLNLHVDNIDAAGHASGFSPSNAAYMSAIQSVDTWVGQVMAALRARPNYANEDWLVFVITDHGGLGTSHGGNSNEERHIWWIATGENVQHKQITAVDPGSYNMATNPVDTNLLKKAPTQSDIAVTALHHLIYSTGIRPDDKSTTQGAAWNLDGKSWLDSIMVPTVDTTTTPPPTPSAVPNVNANFDVKIYPNPATNLITLWFDPMGKPVSYAVTNAVGQVVKEMTQVSMQEKLNIDLGSQPAGNYFITVIAGDRKTVKQVVLTK</sequence>
<dbReference type="Pfam" id="PF18962">
    <property type="entry name" value="Por_Secre_tail"/>
    <property type="match status" value="1"/>
</dbReference>
<comment type="caution">
    <text evidence="3">The sequence shown here is derived from an EMBL/GenBank/DDBJ whole genome shotgun (WGS) entry which is preliminary data.</text>
</comment>
<feature type="signal peptide" evidence="1">
    <location>
        <begin position="1"/>
        <end position="20"/>
    </location>
</feature>
<dbReference type="Pfam" id="PF01663">
    <property type="entry name" value="Phosphodiest"/>
    <property type="match status" value="2"/>
</dbReference>
<dbReference type="InterPro" id="IPR002591">
    <property type="entry name" value="Phosphodiest/P_Trfase"/>
</dbReference>
<feature type="chain" id="PRO_5016086879" description="Secretion system C-terminal sorting domain-containing protein" evidence="1">
    <location>
        <begin position="21"/>
        <end position="425"/>
    </location>
</feature>
<dbReference type="Gene3D" id="3.40.720.10">
    <property type="entry name" value="Alkaline Phosphatase, subunit A"/>
    <property type="match status" value="1"/>
</dbReference>
<evidence type="ECO:0000259" key="2">
    <source>
        <dbReference type="Pfam" id="PF18962"/>
    </source>
</evidence>
<accession>A0A2W2A938</accession>
<gene>
    <name evidence="3" type="ORF">DN068_17525</name>
</gene>
<reference evidence="3 4" key="1">
    <citation type="submission" date="2018-06" db="EMBL/GenBank/DDBJ databases">
        <title>Mucibacter soli gen. nov., sp. nov., a new member of the family Chitinophagaceae producing mucin.</title>
        <authorList>
            <person name="Kim M.-K."/>
            <person name="Park S."/>
            <person name="Kim T.-S."/>
            <person name="Joung Y."/>
            <person name="Han J.-H."/>
            <person name="Kim S.B."/>
        </authorList>
    </citation>
    <scope>NUCLEOTIDE SEQUENCE [LARGE SCALE GENOMIC DNA]</scope>
    <source>
        <strain evidence="3 4">R1-15</strain>
    </source>
</reference>
<feature type="domain" description="Secretion system C-terminal sorting" evidence="2">
    <location>
        <begin position="350"/>
        <end position="422"/>
    </location>
</feature>
<dbReference type="GO" id="GO:0016787">
    <property type="term" value="F:hydrolase activity"/>
    <property type="evidence" value="ECO:0007669"/>
    <property type="project" value="UniProtKB-ARBA"/>
</dbReference>
<dbReference type="PANTHER" id="PTHR10151">
    <property type="entry name" value="ECTONUCLEOTIDE PYROPHOSPHATASE/PHOSPHODIESTERASE"/>
    <property type="match status" value="1"/>
</dbReference>
<dbReference type="Proteomes" id="UP000248745">
    <property type="component" value="Unassembled WGS sequence"/>
</dbReference>